<gene>
    <name evidence="2" type="ORF">A3K42_00760</name>
</gene>
<comment type="caution">
    <text evidence="2">The sequence shown here is derived from an EMBL/GenBank/DDBJ whole genome shotgun (WGS) entry which is preliminary data.</text>
</comment>
<dbReference type="PANTHER" id="PTHR41373">
    <property type="entry name" value="DUF2156 DOMAIN-CONTAINING PROTEIN"/>
    <property type="match status" value="1"/>
</dbReference>
<dbReference type="PANTHER" id="PTHR41373:SF1">
    <property type="entry name" value="PHOSPHATIDYLGLYCEROL LYSYLTRANSFERASE C-TERMINAL DOMAIN-CONTAINING PROTEIN"/>
    <property type="match status" value="1"/>
</dbReference>
<evidence type="ECO:0000313" key="3">
    <source>
        <dbReference type="Proteomes" id="UP000178270"/>
    </source>
</evidence>
<organism evidence="2 3">
    <name type="scientific">candidate division WWE3 bacterium RBG_13_37_7</name>
    <dbReference type="NCBI Taxonomy" id="1802609"/>
    <lineage>
        <taxon>Bacteria</taxon>
        <taxon>Katanobacteria</taxon>
    </lineage>
</organism>
<dbReference type="InterPro" id="IPR024320">
    <property type="entry name" value="LPG_synthase_C"/>
</dbReference>
<proteinExistence type="predicted"/>
<dbReference type="InterPro" id="IPR016732">
    <property type="entry name" value="UCP018688"/>
</dbReference>
<dbReference type="InterPro" id="IPR016181">
    <property type="entry name" value="Acyl_CoA_acyltransferase"/>
</dbReference>
<dbReference type="SUPFAM" id="SSF55729">
    <property type="entry name" value="Acyl-CoA N-acyltransferases (Nat)"/>
    <property type="match status" value="2"/>
</dbReference>
<accession>A0A1F4U0M3</accession>
<dbReference type="AlphaFoldDB" id="A0A1F4U0M3"/>
<sequence>MYPEFKEVTLEDKELVESITKRFLPYCDFNFSNIYNWSSPKNPTRFSILNNNLVIKMKNFTDETEIVSFIGDTELINTIDTLLNEFTELSMIPSECIPPEFTEDARFIVEEDINNHDYIVSAQELVELKGNKYKTKRHWVKTFLKNCPVKVEVITSPDAELTRKILLLTEKWSKVKNTNVTDESHALERLLFTYHVYNLLFICMFDDGELIGFATNEIVRPEYAIGSFGKAIISYKGIYQFLEHTAAKTLFDKGIKYLNIEQDLGKPGLRESKRSYRPVTLLKKYKIRRSGS</sequence>
<dbReference type="Pfam" id="PF09924">
    <property type="entry name" value="LPG_synthase_C"/>
    <property type="match status" value="1"/>
</dbReference>
<reference evidence="2 3" key="1">
    <citation type="journal article" date="2016" name="Nat. Commun.">
        <title>Thousands of microbial genomes shed light on interconnected biogeochemical processes in an aquifer system.</title>
        <authorList>
            <person name="Anantharaman K."/>
            <person name="Brown C.T."/>
            <person name="Hug L.A."/>
            <person name="Sharon I."/>
            <person name="Castelle C.J."/>
            <person name="Probst A.J."/>
            <person name="Thomas B.C."/>
            <person name="Singh A."/>
            <person name="Wilkins M.J."/>
            <person name="Karaoz U."/>
            <person name="Brodie E.L."/>
            <person name="Williams K.H."/>
            <person name="Hubbard S.S."/>
            <person name="Banfield J.F."/>
        </authorList>
    </citation>
    <scope>NUCLEOTIDE SEQUENCE [LARGE SCALE GENOMIC DNA]</scope>
</reference>
<evidence type="ECO:0000313" key="2">
    <source>
        <dbReference type="EMBL" id="OGC38514.1"/>
    </source>
</evidence>
<evidence type="ECO:0000259" key="1">
    <source>
        <dbReference type="Pfam" id="PF09924"/>
    </source>
</evidence>
<dbReference type="Gene3D" id="3.40.630.30">
    <property type="match status" value="1"/>
</dbReference>
<dbReference type="Proteomes" id="UP000178270">
    <property type="component" value="Unassembled WGS sequence"/>
</dbReference>
<protein>
    <recommendedName>
        <fullName evidence="1">Phosphatidylglycerol lysyltransferase C-terminal domain-containing protein</fullName>
    </recommendedName>
</protein>
<dbReference type="EMBL" id="MEUS01000027">
    <property type="protein sequence ID" value="OGC38514.1"/>
    <property type="molecule type" value="Genomic_DNA"/>
</dbReference>
<name>A0A1F4U0M3_UNCKA</name>
<feature type="domain" description="Phosphatidylglycerol lysyltransferase C-terminal" evidence="1">
    <location>
        <begin position="28"/>
        <end position="286"/>
    </location>
</feature>